<dbReference type="GO" id="GO:0016987">
    <property type="term" value="F:sigma factor activity"/>
    <property type="evidence" value="ECO:0007669"/>
    <property type="project" value="UniProtKB-KW"/>
</dbReference>
<dbReference type="EMBL" id="SZVO01000024">
    <property type="protein sequence ID" value="TKT86560.1"/>
    <property type="molecule type" value="Genomic_DNA"/>
</dbReference>
<keyword evidence="8" id="KW-1185">Reference proteome</keyword>
<dbReference type="Pfam" id="PF08281">
    <property type="entry name" value="Sigma70_r4_2"/>
    <property type="match status" value="1"/>
</dbReference>
<evidence type="ECO:0000256" key="2">
    <source>
        <dbReference type="ARBA" id="ARBA00023015"/>
    </source>
</evidence>
<organism evidence="7 8">
    <name type="scientific">Dyadobacter frigoris</name>
    <dbReference type="NCBI Taxonomy" id="2576211"/>
    <lineage>
        <taxon>Bacteria</taxon>
        <taxon>Pseudomonadati</taxon>
        <taxon>Bacteroidota</taxon>
        <taxon>Cytophagia</taxon>
        <taxon>Cytophagales</taxon>
        <taxon>Spirosomataceae</taxon>
        <taxon>Dyadobacter</taxon>
    </lineage>
</organism>
<comment type="caution">
    <text evidence="7">The sequence shown here is derived from an EMBL/GenBank/DDBJ whole genome shotgun (WGS) entry which is preliminary data.</text>
</comment>
<keyword evidence="2" id="KW-0805">Transcription regulation</keyword>
<evidence type="ECO:0000313" key="8">
    <source>
        <dbReference type="Proteomes" id="UP000304900"/>
    </source>
</evidence>
<feature type="domain" description="RNA polymerase sigma-70 region 2" evidence="5">
    <location>
        <begin position="27"/>
        <end position="97"/>
    </location>
</feature>
<dbReference type="InterPro" id="IPR007627">
    <property type="entry name" value="RNA_pol_sigma70_r2"/>
</dbReference>
<dbReference type="InterPro" id="IPR013324">
    <property type="entry name" value="RNA_pol_sigma_r3/r4-like"/>
</dbReference>
<dbReference type="Gene3D" id="1.10.1740.10">
    <property type="match status" value="1"/>
</dbReference>
<feature type="domain" description="RNA polymerase sigma factor 70 region 4 type 2" evidence="6">
    <location>
        <begin position="127"/>
        <end position="178"/>
    </location>
</feature>
<evidence type="ECO:0000256" key="4">
    <source>
        <dbReference type="ARBA" id="ARBA00023163"/>
    </source>
</evidence>
<dbReference type="InterPro" id="IPR039425">
    <property type="entry name" value="RNA_pol_sigma-70-like"/>
</dbReference>
<keyword evidence="3" id="KW-0731">Sigma factor</keyword>
<evidence type="ECO:0000259" key="6">
    <source>
        <dbReference type="Pfam" id="PF08281"/>
    </source>
</evidence>
<evidence type="ECO:0000256" key="3">
    <source>
        <dbReference type="ARBA" id="ARBA00023082"/>
    </source>
</evidence>
<reference evidence="7 8" key="1">
    <citation type="submission" date="2019-05" db="EMBL/GenBank/DDBJ databases">
        <title>Dyadobacter AR-3-8 sp. nov., isolated from arctic soil.</title>
        <authorList>
            <person name="Chaudhary D.K."/>
        </authorList>
    </citation>
    <scope>NUCLEOTIDE SEQUENCE [LARGE SCALE GENOMIC DNA]</scope>
    <source>
        <strain evidence="7 8">AR-3-8</strain>
    </source>
</reference>
<evidence type="ECO:0000313" key="7">
    <source>
        <dbReference type="EMBL" id="TKT86560.1"/>
    </source>
</evidence>
<dbReference type="SUPFAM" id="SSF88946">
    <property type="entry name" value="Sigma2 domain of RNA polymerase sigma factors"/>
    <property type="match status" value="1"/>
</dbReference>
<dbReference type="Pfam" id="PF04542">
    <property type="entry name" value="Sigma70_r2"/>
    <property type="match status" value="1"/>
</dbReference>
<keyword evidence="4" id="KW-0804">Transcription</keyword>
<dbReference type="InterPro" id="IPR013249">
    <property type="entry name" value="RNA_pol_sigma70_r4_t2"/>
</dbReference>
<dbReference type="InterPro" id="IPR013325">
    <property type="entry name" value="RNA_pol_sigma_r2"/>
</dbReference>
<proteinExistence type="inferred from homology"/>
<dbReference type="InterPro" id="IPR036388">
    <property type="entry name" value="WH-like_DNA-bd_sf"/>
</dbReference>
<name>A0A4U6CQ03_9BACT</name>
<dbReference type="PANTHER" id="PTHR43133:SF46">
    <property type="entry name" value="RNA POLYMERASE SIGMA-70 FACTOR ECF SUBFAMILY"/>
    <property type="match status" value="1"/>
</dbReference>
<gene>
    <name evidence="7" type="ORF">FDK13_32295</name>
</gene>
<dbReference type="CDD" id="cd06171">
    <property type="entry name" value="Sigma70_r4"/>
    <property type="match status" value="1"/>
</dbReference>
<protein>
    <submittedName>
        <fullName evidence="7">Sigma-70 family RNA polymerase sigma factor</fullName>
    </submittedName>
</protein>
<comment type="similarity">
    <text evidence="1">Belongs to the sigma-70 factor family. ECF subfamily.</text>
</comment>
<dbReference type="GO" id="GO:0003677">
    <property type="term" value="F:DNA binding"/>
    <property type="evidence" value="ECO:0007669"/>
    <property type="project" value="InterPro"/>
</dbReference>
<dbReference type="InterPro" id="IPR014284">
    <property type="entry name" value="RNA_pol_sigma-70_dom"/>
</dbReference>
<dbReference type="NCBIfam" id="TIGR02937">
    <property type="entry name" value="sigma70-ECF"/>
    <property type="match status" value="1"/>
</dbReference>
<dbReference type="RefSeq" id="WP_137344154.1">
    <property type="nucleotide sequence ID" value="NZ_SZVO01000024.1"/>
</dbReference>
<accession>A0A4U6CQ03</accession>
<evidence type="ECO:0000259" key="5">
    <source>
        <dbReference type="Pfam" id="PF04542"/>
    </source>
</evidence>
<evidence type="ECO:0000256" key="1">
    <source>
        <dbReference type="ARBA" id="ARBA00010641"/>
    </source>
</evidence>
<dbReference type="Proteomes" id="UP000304900">
    <property type="component" value="Unassembled WGS sequence"/>
</dbReference>
<dbReference type="SUPFAM" id="SSF88659">
    <property type="entry name" value="Sigma3 and sigma4 domains of RNA polymerase sigma factors"/>
    <property type="match status" value="1"/>
</dbReference>
<dbReference type="AlphaFoldDB" id="A0A4U6CQ03"/>
<dbReference type="Gene3D" id="1.10.10.10">
    <property type="entry name" value="Winged helix-like DNA-binding domain superfamily/Winged helix DNA-binding domain"/>
    <property type="match status" value="1"/>
</dbReference>
<sequence length="220" mass="25593">MRDISTEEDHMLILGICNGNRDAFDVLYRKYWKFVYNAAYKRLSNSDQAKDIAQDIFIQLWGRLNSHTSSLEIENLSSYLYVAVRNSVFNWIEKEKKFVPIADLLLQLDNQKDNADAQMRYNELFSAYEALIENLPKQQQVIFLMRYDLDLSSDEIAKKLAISPKTVRNQLGRAMSKLKAELLMGMLLLIVTASISERFDFLRELMVIDDVRLISLANHE</sequence>
<dbReference type="GO" id="GO:0006352">
    <property type="term" value="P:DNA-templated transcription initiation"/>
    <property type="evidence" value="ECO:0007669"/>
    <property type="project" value="InterPro"/>
</dbReference>
<dbReference type="PANTHER" id="PTHR43133">
    <property type="entry name" value="RNA POLYMERASE ECF-TYPE SIGMA FACTO"/>
    <property type="match status" value="1"/>
</dbReference>
<dbReference type="OrthoDB" id="679904at2"/>